<dbReference type="Proteomes" id="UP000641646">
    <property type="component" value="Unassembled WGS sequence"/>
</dbReference>
<sequence>MDTQLESYDLVLQDAWLIDPSQGLNGHFDIAVSNGKIAAIAERLPAHKAERTVNVKNLITCPGFIDLHTHVYEGITNFGLNADDAGINSGVTTIVDQGSCGSFNFAGFKSNVVDKAQTDVRSFVLVNQGAEQKFGNAGVYIQNPALVDIETLFQLAEKHPHIVRGFKLHGESGSISRWGMGVLKLARELGDETNLPLYVHTGELFHVDEDFRPNPEHVIEKLLSYMKAGDLLAHCYSCKPDGVMGRHNKVPDCVREAMQRGVLLDLGHGLNFSLAIADRMMSQGVFPDIISSDVHGDFDTPYNDAVLDYSLCGAISKLMALGLELERAIASVTINPARVLKAEHEIGTLRIGAIANISILELVEGDWLFGDRLGKQLLAKQRLLPVWVVRAGELIKPNRRLLRDLN</sequence>
<evidence type="ECO:0000313" key="2">
    <source>
        <dbReference type="EMBL" id="MBD2180653.1"/>
    </source>
</evidence>
<dbReference type="RefSeq" id="WP_190463088.1">
    <property type="nucleotide sequence ID" value="NZ_JACJPW010000011.1"/>
</dbReference>
<gene>
    <name evidence="2" type="ORF">H6G03_05975</name>
</gene>
<accession>A0A926ZF13</accession>
<dbReference type="Gene3D" id="2.30.40.10">
    <property type="entry name" value="Urease, subunit C, domain 1"/>
    <property type="match status" value="1"/>
</dbReference>
<reference evidence="2" key="2">
    <citation type="submission" date="2020-08" db="EMBL/GenBank/DDBJ databases">
        <authorList>
            <person name="Chen M."/>
            <person name="Teng W."/>
            <person name="Zhao L."/>
            <person name="Hu C."/>
            <person name="Zhou Y."/>
            <person name="Han B."/>
            <person name="Song L."/>
            <person name="Shu W."/>
        </authorList>
    </citation>
    <scope>NUCLEOTIDE SEQUENCE</scope>
    <source>
        <strain evidence="2">FACHB-1375</strain>
    </source>
</reference>
<dbReference type="InterPro" id="IPR032466">
    <property type="entry name" value="Metal_Hydrolase"/>
</dbReference>
<proteinExistence type="predicted"/>
<evidence type="ECO:0000259" key="1">
    <source>
        <dbReference type="Pfam" id="PF01979"/>
    </source>
</evidence>
<organism evidence="2 3">
    <name type="scientific">Aerosakkonema funiforme FACHB-1375</name>
    <dbReference type="NCBI Taxonomy" id="2949571"/>
    <lineage>
        <taxon>Bacteria</taxon>
        <taxon>Bacillati</taxon>
        <taxon>Cyanobacteriota</taxon>
        <taxon>Cyanophyceae</taxon>
        <taxon>Oscillatoriophycideae</taxon>
        <taxon>Aerosakkonematales</taxon>
        <taxon>Aerosakkonemataceae</taxon>
        <taxon>Aerosakkonema</taxon>
    </lineage>
</organism>
<dbReference type="InterPro" id="IPR020043">
    <property type="entry name" value="Deacetylase_Atu3266-like"/>
</dbReference>
<dbReference type="Pfam" id="PF01979">
    <property type="entry name" value="Amidohydro_1"/>
    <property type="match status" value="1"/>
</dbReference>
<dbReference type="PANTHER" id="PTHR42717">
    <property type="entry name" value="DIHYDROOROTASE-RELATED"/>
    <property type="match status" value="1"/>
</dbReference>
<dbReference type="PANTHER" id="PTHR42717:SF1">
    <property type="entry name" value="IMIDAZOLONEPROPIONASE AND RELATED AMIDOHYDROLASES"/>
    <property type="match status" value="1"/>
</dbReference>
<dbReference type="SUPFAM" id="SSF51338">
    <property type="entry name" value="Composite domain of metallo-dependent hydrolases"/>
    <property type="match status" value="1"/>
</dbReference>
<dbReference type="AlphaFoldDB" id="A0A926ZF13"/>
<dbReference type="EMBL" id="JACJPW010000011">
    <property type="protein sequence ID" value="MBD2180653.1"/>
    <property type="molecule type" value="Genomic_DNA"/>
</dbReference>
<dbReference type="SUPFAM" id="SSF51556">
    <property type="entry name" value="Metallo-dependent hydrolases"/>
    <property type="match status" value="1"/>
</dbReference>
<dbReference type="GO" id="GO:0016810">
    <property type="term" value="F:hydrolase activity, acting on carbon-nitrogen (but not peptide) bonds"/>
    <property type="evidence" value="ECO:0007669"/>
    <property type="project" value="InterPro"/>
</dbReference>
<protein>
    <submittedName>
        <fullName evidence="2">Amidohydrolase/deacetylase family metallohydrolase</fullName>
    </submittedName>
</protein>
<dbReference type="GO" id="GO:0019213">
    <property type="term" value="F:deacetylase activity"/>
    <property type="evidence" value="ECO:0007669"/>
    <property type="project" value="InterPro"/>
</dbReference>
<keyword evidence="3" id="KW-1185">Reference proteome</keyword>
<name>A0A926ZF13_9CYAN</name>
<dbReference type="Gene3D" id="3.20.20.140">
    <property type="entry name" value="Metal-dependent hydrolases"/>
    <property type="match status" value="1"/>
</dbReference>
<reference evidence="2" key="1">
    <citation type="journal article" date="2015" name="ISME J.">
        <title>Draft Genome Sequence of Streptomyces incarnatus NRRL8089, which Produces the Nucleoside Antibiotic Sinefungin.</title>
        <authorList>
            <person name="Oshima K."/>
            <person name="Hattori M."/>
            <person name="Shimizu H."/>
            <person name="Fukuda K."/>
            <person name="Nemoto M."/>
            <person name="Inagaki K."/>
            <person name="Tamura T."/>
        </authorList>
    </citation>
    <scope>NUCLEOTIDE SEQUENCE</scope>
    <source>
        <strain evidence="2">FACHB-1375</strain>
    </source>
</reference>
<dbReference type="InterPro" id="IPR011059">
    <property type="entry name" value="Metal-dep_hydrolase_composite"/>
</dbReference>
<feature type="domain" description="Amidohydrolase-related" evidence="1">
    <location>
        <begin position="61"/>
        <end position="362"/>
    </location>
</feature>
<dbReference type="InterPro" id="IPR006680">
    <property type="entry name" value="Amidohydro-rel"/>
</dbReference>
<comment type="caution">
    <text evidence="2">The sequence shown here is derived from an EMBL/GenBank/DDBJ whole genome shotgun (WGS) entry which is preliminary data.</text>
</comment>
<evidence type="ECO:0000313" key="3">
    <source>
        <dbReference type="Proteomes" id="UP000641646"/>
    </source>
</evidence>